<keyword evidence="1" id="KW-0418">Kinase</keyword>
<dbReference type="GO" id="GO:0016301">
    <property type="term" value="F:kinase activity"/>
    <property type="evidence" value="ECO:0007669"/>
    <property type="project" value="UniProtKB-KW"/>
</dbReference>
<gene>
    <name evidence="1" type="ORF">GCM10009117_16780</name>
</gene>
<sequence length="306" mass="35228">MVNKFYSNGKLLLTAEYLVLDGATALAIPTKKGQSLAVNKLNEPIIKWSSFLHDQSLWLEVIFSFEDKIITLRDENPSKEVKRLFDIFKTMYAMNDRVFKSSTGWEFISTLQFPKDWGLGSSSTLLNNFAQWAEIDAYVLLEKTFTGSGYDIASAKYNHPIFFSLQEKKPVVESVNFDPIFKDKLFFVHLNQKKSSREAIKYYRSQPIEKREKAITQLTALTKEFAQCHSLARFNEIIIDHEIILSNFLNLTTVKERLFKDYSYGSIKSLGGWGGDFILATGNENARTYFKKRGYPTVVEYCDMVL</sequence>
<accession>A0ABP3XTA5</accession>
<dbReference type="Proteomes" id="UP001500507">
    <property type="component" value="Unassembled WGS sequence"/>
</dbReference>
<proteinExistence type="predicted"/>
<comment type="caution">
    <text evidence="1">The sequence shown here is derived from an EMBL/GenBank/DDBJ whole genome shotgun (WGS) entry which is preliminary data.</text>
</comment>
<dbReference type="InterPro" id="IPR020568">
    <property type="entry name" value="Ribosomal_Su5_D2-typ_SF"/>
</dbReference>
<organism evidence="1 2">
    <name type="scientific">Gangjinia marincola</name>
    <dbReference type="NCBI Taxonomy" id="578463"/>
    <lineage>
        <taxon>Bacteria</taxon>
        <taxon>Pseudomonadati</taxon>
        <taxon>Bacteroidota</taxon>
        <taxon>Flavobacteriia</taxon>
        <taxon>Flavobacteriales</taxon>
        <taxon>Flavobacteriaceae</taxon>
        <taxon>Gangjinia</taxon>
    </lineage>
</organism>
<dbReference type="InterPro" id="IPR014721">
    <property type="entry name" value="Ribsml_uS5_D2-typ_fold_subgr"/>
</dbReference>
<dbReference type="InterPro" id="IPR047765">
    <property type="entry name" value="GHMP_GYDIA-like"/>
</dbReference>
<dbReference type="NCBIfam" id="NF040656">
    <property type="entry name" value="GHMP_GYDIA"/>
    <property type="match status" value="1"/>
</dbReference>
<protein>
    <submittedName>
        <fullName evidence="1">GYDIA family GHMP kinase</fullName>
    </submittedName>
</protein>
<keyword evidence="2" id="KW-1185">Reference proteome</keyword>
<name>A0ABP3XTA5_9FLAO</name>
<reference evidence="2" key="1">
    <citation type="journal article" date="2019" name="Int. J. Syst. Evol. Microbiol.">
        <title>The Global Catalogue of Microorganisms (GCM) 10K type strain sequencing project: providing services to taxonomists for standard genome sequencing and annotation.</title>
        <authorList>
            <consortium name="The Broad Institute Genomics Platform"/>
            <consortium name="The Broad Institute Genome Sequencing Center for Infectious Disease"/>
            <person name="Wu L."/>
            <person name="Ma J."/>
        </authorList>
    </citation>
    <scope>NUCLEOTIDE SEQUENCE [LARGE SCALE GENOMIC DNA]</scope>
    <source>
        <strain evidence="2">JCM 16082</strain>
    </source>
</reference>
<keyword evidence="1" id="KW-0808">Transferase</keyword>
<dbReference type="EMBL" id="BAAAFG010000015">
    <property type="protein sequence ID" value="GAA0872531.1"/>
    <property type="molecule type" value="Genomic_DNA"/>
</dbReference>
<dbReference type="Gene3D" id="3.30.230.10">
    <property type="match status" value="1"/>
</dbReference>
<evidence type="ECO:0000313" key="2">
    <source>
        <dbReference type="Proteomes" id="UP001500507"/>
    </source>
</evidence>
<evidence type="ECO:0000313" key="1">
    <source>
        <dbReference type="EMBL" id="GAA0872531.1"/>
    </source>
</evidence>
<dbReference type="SUPFAM" id="SSF54211">
    <property type="entry name" value="Ribosomal protein S5 domain 2-like"/>
    <property type="match status" value="1"/>
</dbReference>